<reference evidence="3 4" key="1">
    <citation type="submission" date="2016-10" db="EMBL/GenBank/DDBJ databases">
        <authorList>
            <person name="de Groot N.N."/>
        </authorList>
    </citation>
    <scope>NUCLEOTIDE SEQUENCE [LARGE SCALE GENOMIC DNA]</scope>
    <source>
        <strain evidence="3 4">CGMCC 1.9167</strain>
    </source>
</reference>
<dbReference type="GO" id="GO:0005886">
    <property type="term" value="C:plasma membrane"/>
    <property type="evidence" value="ECO:0007669"/>
    <property type="project" value="TreeGrafter"/>
</dbReference>
<dbReference type="PANTHER" id="PTHR30441:SF9">
    <property type="entry name" value="ASMA FAMILY PROTEIN YHJG"/>
    <property type="match status" value="1"/>
</dbReference>
<dbReference type="InterPro" id="IPR052894">
    <property type="entry name" value="AsmA-related"/>
</dbReference>
<protein>
    <recommendedName>
        <fullName evidence="2">AsmA domain-containing protein</fullName>
    </recommendedName>
</protein>
<feature type="domain" description="AsmA" evidence="2">
    <location>
        <begin position="14"/>
        <end position="185"/>
    </location>
</feature>
<keyword evidence="4" id="KW-1185">Reference proteome</keyword>
<organism evidence="3 4">
    <name type="scientific">Marinobacter daqiaonensis</name>
    <dbReference type="NCBI Taxonomy" id="650891"/>
    <lineage>
        <taxon>Bacteria</taxon>
        <taxon>Pseudomonadati</taxon>
        <taxon>Pseudomonadota</taxon>
        <taxon>Gammaproteobacteria</taxon>
        <taxon>Pseudomonadales</taxon>
        <taxon>Marinobacteraceae</taxon>
        <taxon>Marinobacter</taxon>
    </lineage>
</organism>
<evidence type="ECO:0000256" key="1">
    <source>
        <dbReference type="SAM" id="MobiDB-lite"/>
    </source>
</evidence>
<name>A0A1I6GIQ3_9GAMM</name>
<dbReference type="EMBL" id="FOYW01000001">
    <property type="protein sequence ID" value="SFR42056.1"/>
    <property type="molecule type" value="Genomic_DNA"/>
</dbReference>
<feature type="domain" description="AsmA" evidence="2">
    <location>
        <begin position="879"/>
        <end position="1119"/>
    </location>
</feature>
<dbReference type="RefSeq" id="WP_092008406.1">
    <property type="nucleotide sequence ID" value="NZ_FOYW01000001.1"/>
</dbReference>
<dbReference type="GO" id="GO:0090313">
    <property type="term" value="P:regulation of protein targeting to membrane"/>
    <property type="evidence" value="ECO:0007669"/>
    <property type="project" value="TreeGrafter"/>
</dbReference>
<evidence type="ECO:0000259" key="2">
    <source>
        <dbReference type="Pfam" id="PF05170"/>
    </source>
</evidence>
<feature type="region of interest" description="Disordered" evidence="1">
    <location>
        <begin position="597"/>
        <end position="616"/>
    </location>
</feature>
<dbReference type="OrthoDB" id="5749006at2"/>
<dbReference type="InterPro" id="IPR007844">
    <property type="entry name" value="AsmA"/>
</dbReference>
<gene>
    <name evidence="3" type="ORF">SAMN05216203_0145</name>
</gene>
<feature type="compositionally biased region" description="Low complexity" evidence="1">
    <location>
        <begin position="598"/>
        <end position="616"/>
    </location>
</feature>
<dbReference type="Proteomes" id="UP000198644">
    <property type="component" value="Unassembled WGS sequence"/>
</dbReference>
<accession>A0A1I6GIQ3</accession>
<proteinExistence type="predicted"/>
<evidence type="ECO:0000313" key="4">
    <source>
        <dbReference type="Proteomes" id="UP000198644"/>
    </source>
</evidence>
<sequence>MGKSNSAPSSTLFRILKWTLAALLVLLVVAILAIELMSWNFLKGPITDRVEAMTGREMEITGDISVSLLPRPHLDIGEMTLANASWARTPEMVAIDSLKLEPSLTSLLQGELALENVVVRGPTVNLESRAEKPGNWVLPAMTKPGGTPDKGTSATEGSGQPEEDQAGPPVSIQRLNIYDAEIRYAAPGTDQPQVLSIASLTTSGDRVSLNAEADLGMSGERLVIPAELSATMDPGFEDSQWHLREIQARVGDVRIDGNLGVDTGTAPVTLRGELHSPSINITEMLTALPESPEGGPPGIAIPVLPDLAGDIHLSIDELILEPATFTKVEIRLLPGQHQLTLETLDFQVAGGRGEASADLTSNEDFITAEVQLDLQQADLHALGLGTGPGQVLDVELDLGLDQIQQAPSLSPETLLKHLDLGVATAHYRTTEQHAGPESDLELKLEKAGEPPRPAFSANGEFRGRDLEMTVEGGPLTDLAGDLSDYRLQAQARSGELYAWADTSLGSLMTPASISGNLVLDGSDGQDLEALAGTTLPPLPEFRLSGRINRDGEQWSVTSLEGNVGVTELDGEVHYRIGSPPTVNADLQAGRIELAQFMGDDTSPGSSPGDGAGDQSPLAALRSIDGQLNLRAQTLVLPGAPELRNLRLDAGLDSGRLEIEPLDFDVAGGSWASSLELAAANEPATGSIDAEFDNINLSRFGDTFSAIEDRLGILSGDVHVEITESLTAAQQEDLALPSIDRLVLQPSTLRFTDAETDTDMTLDLRTRGLDANDQAFHIDGDGQYDGSPFSLTFRGDRLLDARKPERPYSLDLVMNVVDSRIHVDGSILQPLALKGLSLRLELEGPNPHRLTRLLGIPLPDLPPYSLSGNLDYADQRWMVTDIEGEVGDSDLSGQLGLDTGPRPPHLSADLRSETMDLADLGVLVGAEPHPAKSTPEDDDGDLLPDQPLVTSAWQDLSADVRYRGKNVRAADIPLSDVEIEFELADGQGHFKPVRFGVGKGQVDFNLSLDARQDPPEGTLGVEVQAVNLSEVLGNWTLTDDAVGIVGGQGKFWITGSSIAEFFASADGGMVVLMSQGKMDALLVELAGLDAGQAFLSWLRSRDPIPIDCAYIDLQARDGVAIIDTLAIDTADTTFTGTGTVNLNNELLDLTLTAHPKDVSVFSGRTPFHIGGSLSEPEPGIQSDNLALRVGGSVVLAAVAAPVAALLPLLDLGTGEEIGYCEGLASRSLEAINDELEDDDDPDSDEG</sequence>
<dbReference type="PANTHER" id="PTHR30441">
    <property type="entry name" value="DUF748 DOMAIN-CONTAINING PROTEIN"/>
    <property type="match status" value="1"/>
</dbReference>
<evidence type="ECO:0000313" key="3">
    <source>
        <dbReference type="EMBL" id="SFR42056.1"/>
    </source>
</evidence>
<dbReference type="STRING" id="650891.SAMN05216203_0145"/>
<dbReference type="AlphaFoldDB" id="A0A1I6GIQ3"/>
<dbReference type="Pfam" id="PF05170">
    <property type="entry name" value="AsmA"/>
    <property type="match status" value="2"/>
</dbReference>
<feature type="region of interest" description="Disordered" evidence="1">
    <location>
        <begin position="136"/>
        <end position="168"/>
    </location>
</feature>